<dbReference type="Proteomes" id="UP000714380">
    <property type="component" value="Unassembled WGS sequence"/>
</dbReference>
<feature type="transmembrane region" description="Helical" evidence="1">
    <location>
        <begin position="98"/>
        <end position="119"/>
    </location>
</feature>
<keyword evidence="1" id="KW-1133">Transmembrane helix</keyword>
<evidence type="ECO:0000313" key="3">
    <source>
        <dbReference type="Proteomes" id="UP000714380"/>
    </source>
</evidence>
<evidence type="ECO:0000313" key="2">
    <source>
        <dbReference type="EMBL" id="MCA6064566.1"/>
    </source>
</evidence>
<evidence type="ECO:0008006" key="4">
    <source>
        <dbReference type="Google" id="ProtNLM"/>
    </source>
</evidence>
<comment type="caution">
    <text evidence="2">The sequence shown here is derived from an EMBL/GenBank/DDBJ whole genome shotgun (WGS) entry which is preliminary data.</text>
</comment>
<keyword evidence="3" id="KW-1185">Reference proteome</keyword>
<keyword evidence="1" id="KW-0472">Membrane</keyword>
<dbReference type="RefSeq" id="WP_225675663.1">
    <property type="nucleotide sequence ID" value="NZ_JAEDAH010000088.1"/>
</dbReference>
<reference evidence="2 3" key="1">
    <citation type="submission" date="2020-12" db="EMBL/GenBank/DDBJ databases">
        <title>Novel Thalassolituus-related marine hydrocarbonoclastic bacteria mediated algae-derived hydrocarbons mineralization in twilight zone of the northern South China Sea.</title>
        <authorList>
            <person name="Dong C."/>
        </authorList>
    </citation>
    <scope>NUCLEOTIDE SEQUENCE [LARGE SCALE GENOMIC DNA]</scope>
    <source>
        <strain evidence="2 3">IMCC1826</strain>
    </source>
</reference>
<name>A0ABS7ZSD3_9GAMM</name>
<evidence type="ECO:0000256" key="1">
    <source>
        <dbReference type="SAM" id="Phobius"/>
    </source>
</evidence>
<gene>
    <name evidence="2" type="ORF">I9W95_13205</name>
</gene>
<keyword evidence="1" id="KW-0812">Transmembrane</keyword>
<sequence>MIRQYLILLRTFWLGGLWSAAYLVRPLLEHRGFFPQHGLEVMHAVVGIGAVCGILIFLLARMSGPLLWSESPLQLLLVMVLLSFCYFGLLPWWKLQMIVVHAMSVLGVIWLWKAPALVVRKDRYRA</sequence>
<organism evidence="2 3">
    <name type="scientific">Thalassolituus marinus</name>
    <dbReference type="NCBI Taxonomy" id="671053"/>
    <lineage>
        <taxon>Bacteria</taxon>
        <taxon>Pseudomonadati</taxon>
        <taxon>Pseudomonadota</taxon>
        <taxon>Gammaproteobacteria</taxon>
        <taxon>Oceanospirillales</taxon>
        <taxon>Oceanospirillaceae</taxon>
        <taxon>Thalassolituus</taxon>
    </lineage>
</organism>
<accession>A0ABS7ZSD3</accession>
<feature type="transmembrane region" description="Helical" evidence="1">
    <location>
        <begin position="44"/>
        <end position="61"/>
    </location>
</feature>
<feature type="transmembrane region" description="Helical" evidence="1">
    <location>
        <begin position="73"/>
        <end position="92"/>
    </location>
</feature>
<dbReference type="EMBL" id="JAEDAH010000088">
    <property type="protein sequence ID" value="MCA6064566.1"/>
    <property type="molecule type" value="Genomic_DNA"/>
</dbReference>
<protein>
    <recommendedName>
        <fullName evidence="4">DUF4149 domain-containing protein</fullName>
    </recommendedName>
</protein>
<proteinExistence type="predicted"/>
<feature type="transmembrane region" description="Helical" evidence="1">
    <location>
        <begin position="7"/>
        <end position="24"/>
    </location>
</feature>